<dbReference type="Pfam" id="PF01557">
    <property type="entry name" value="FAA_hydrolase"/>
    <property type="match status" value="1"/>
</dbReference>
<dbReference type="EMBL" id="JALHLF010000143">
    <property type="protein sequence ID" value="MCJ2184758.1"/>
    <property type="molecule type" value="Genomic_DNA"/>
</dbReference>
<dbReference type="GO" id="GO:0004334">
    <property type="term" value="F:fumarylacetoacetase activity"/>
    <property type="evidence" value="ECO:0007669"/>
    <property type="project" value="UniProtKB-EC"/>
</dbReference>
<protein>
    <submittedName>
        <fullName evidence="2">Fumarylacetoacetase</fullName>
        <ecNumber evidence="2">3.7.1.2</ecNumber>
    </submittedName>
</protein>
<dbReference type="Gene3D" id="3.90.850.10">
    <property type="entry name" value="Fumarylacetoacetase-like, C-terminal domain"/>
    <property type="match status" value="1"/>
</dbReference>
<dbReference type="InterPro" id="IPR036663">
    <property type="entry name" value="Fumarylacetoacetase_C_sf"/>
</dbReference>
<accession>A0ABT0BIS8</accession>
<dbReference type="RefSeq" id="WP_244023900.1">
    <property type="nucleotide sequence ID" value="NZ_JALHLF010000143.1"/>
</dbReference>
<proteinExistence type="predicted"/>
<evidence type="ECO:0000313" key="2">
    <source>
        <dbReference type="EMBL" id="MCJ2184758.1"/>
    </source>
</evidence>
<dbReference type="Proteomes" id="UP001162881">
    <property type="component" value="Unassembled WGS sequence"/>
</dbReference>
<dbReference type="InterPro" id="IPR011234">
    <property type="entry name" value="Fumarylacetoacetase-like_C"/>
</dbReference>
<dbReference type="SUPFAM" id="SSF56529">
    <property type="entry name" value="FAH"/>
    <property type="match status" value="1"/>
</dbReference>
<dbReference type="PANTHER" id="PTHR43069">
    <property type="entry name" value="FUMARYLACETOACETASE"/>
    <property type="match status" value="1"/>
</dbReference>
<dbReference type="EC" id="3.7.1.2" evidence="2"/>
<dbReference type="PANTHER" id="PTHR43069:SF2">
    <property type="entry name" value="FUMARYLACETOACETASE"/>
    <property type="match status" value="1"/>
</dbReference>
<keyword evidence="2" id="KW-0378">Hydrolase</keyword>
<sequence length="340" mass="36056">VSALLARGSAARAQVEPLLVPVEECRLQLPARVGDYTDFYVGIHHAQGVGALFRPDAPLLPNYKHIPIGYHGRASSLRPSGTALVRPHGQSLPQGAAHPRFGPTQKLDFELELALWMGRGNPLGRPIPLGEAFEHMAGLTLLNDWSARDVQAWEYQPLGPFAGKNFLTSVSPWIVTMEALTPFRCAQAPRARADPRVPAHLFDEGDQAGGALAIELEVTLSSEAMRAAGAAALTLATTDAREMYWTFAQMVAHHTANGCPLEPGDVLGTGTISGPAPGAKGSLLELTANGAQPITLPGGETRSFLEDGDEVTLHARLTAPGRRTIGFGACRGIVRPAALV</sequence>
<keyword evidence="3" id="KW-1185">Reference proteome</keyword>
<evidence type="ECO:0000259" key="1">
    <source>
        <dbReference type="Pfam" id="PF01557"/>
    </source>
</evidence>
<dbReference type="InterPro" id="IPR005959">
    <property type="entry name" value="Fumarylacetoacetase"/>
</dbReference>
<reference evidence="2" key="1">
    <citation type="submission" date="2022-03" db="EMBL/GenBank/DDBJ databases">
        <title>Identification of a novel bacterium isolated from mangrove sediments.</title>
        <authorList>
            <person name="Pan X."/>
        </authorList>
    </citation>
    <scope>NUCLEOTIDE SEQUENCE</scope>
    <source>
        <strain evidence="2">B1949</strain>
    </source>
</reference>
<gene>
    <name evidence="2" type="primary">fahA</name>
    <name evidence="2" type="ORF">MTR62_18990</name>
</gene>
<comment type="caution">
    <text evidence="2">The sequence shown here is derived from an EMBL/GenBank/DDBJ whole genome shotgun (WGS) entry which is preliminary data.</text>
</comment>
<evidence type="ECO:0000313" key="3">
    <source>
        <dbReference type="Proteomes" id="UP001162881"/>
    </source>
</evidence>
<organism evidence="2 3">
    <name type="scientific">Novosphingobium organovorum</name>
    <dbReference type="NCBI Taxonomy" id="2930092"/>
    <lineage>
        <taxon>Bacteria</taxon>
        <taxon>Pseudomonadati</taxon>
        <taxon>Pseudomonadota</taxon>
        <taxon>Alphaproteobacteria</taxon>
        <taxon>Sphingomonadales</taxon>
        <taxon>Sphingomonadaceae</taxon>
        <taxon>Novosphingobium</taxon>
    </lineage>
</organism>
<feature type="domain" description="Fumarylacetoacetase-like C-terminal" evidence="1">
    <location>
        <begin position="64"/>
        <end position="332"/>
    </location>
</feature>
<dbReference type="NCBIfam" id="TIGR01266">
    <property type="entry name" value="fum_ac_acetase"/>
    <property type="match status" value="1"/>
</dbReference>
<name>A0ABT0BIS8_9SPHN</name>
<feature type="non-terminal residue" evidence="2">
    <location>
        <position position="1"/>
    </location>
</feature>